<dbReference type="SMART" id="SM00267">
    <property type="entry name" value="GGDEF"/>
    <property type="match status" value="1"/>
</dbReference>
<feature type="domain" description="GGDEF" evidence="3">
    <location>
        <begin position="187"/>
        <end position="329"/>
    </location>
</feature>
<dbReference type="SUPFAM" id="SSF55073">
    <property type="entry name" value="Nucleotide cyclase"/>
    <property type="match status" value="1"/>
</dbReference>
<feature type="compositionally biased region" description="Low complexity" evidence="1">
    <location>
        <begin position="639"/>
        <end position="649"/>
    </location>
</feature>
<dbReference type="Pfam" id="PF00990">
    <property type="entry name" value="GGDEF"/>
    <property type="match status" value="1"/>
</dbReference>
<dbReference type="PANTHER" id="PTHR44757:SF2">
    <property type="entry name" value="BIOFILM ARCHITECTURE MAINTENANCE PROTEIN MBAA"/>
    <property type="match status" value="1"/>
</dbReference>
<organism evidence="4 5">
    <name type="scientific">Modestobacter roseus</name>
    <dbReference type="NCBI Taxonomy" id="1181884"/>
    <lineage>
        <taxon>Bacteria</taxon>
        <taxon>Bacillati</taxon>
        <taxon>Actinomycetota</taxon>
        <taxon>Actinomycetes</taxon>
        <taxon>Geodermatophilales</taxon>
        <taxon>Geodermatophilaceae</taxon>
        <taxon>Modestobacter</taxon>
    </lineage>
</organism>
<reference evidence="4 5" key="1">
    <citation type="submission" date="2019-07" db="EMBL/GenBank/DDBJ databases">
        <title>R&amp;d 2014.</title>
        <authorList>
            <person name="Klenk H.-P."/>
        </authorList>
    </citation>
    <scope>NUCLEOTIDE SEQUENCE [LARGE SCALE GENOMIC DNA]</scope>
    <source>
        <strain evidence="4 5">DSM 45764</strain>
    </source>
</reference>
<dbReference type="InterPro" id="IPR035919">
    <property type="entry name" value="EAL_sf"/>
</dbReference>
<evidence type="ECO:0000313" key="4">
    <source>
        <dbReference type="EMBL" id="TWH71963.1"/>
    </source>
</evidence>
<dbReference type="InterPro" id="IPR052155">
    <property type="entry name" value="Biofilm_reg_signaling"/>
</dbReference>
<dbReference type="InterPro" id="IPR043128">
    <property type="entry name" value="Rev_trsase/Diguanyl_cyclase"/>
</dbReference>
<dbReference type="EMBL" id="VLKF01000001">
    <property type="protein sequence ID" value="TWH71963.1"/>
    <property type="molecule type" value="Genomic_DNA"/>
</dbReference>
<feature type="region of interest" description="Disordered" evidence="1">
    <location>
        <begin position="622"/>
        <end position="649"/>
    </location>
</feature>
<evidence type="ECO:0000259" key="2">
    <source>
        <dbReference type="PROSITE" id="PS50883"/>
    </source>
</evidence>
<dbReference type="SUPFAM" id="SSF141868">
    <property type="entry name" value="EAL domain-like"/>
    <property type="match status" value="1"/>
</dbReference>
<dbReference type="CDD" id="cd01948">
    <property type="entry name" value="EAL"/>
    <property type="match status" value="1"/>
</dbReference>
<dbReference type="RefSeq" id="WP_166520925.1">
    <property type="nucleotide sequence ID" value="NZ_VLKF01000001.1"/>
</dbReference>
<dbReference type="Gene3D" id="3.30.70.270">
    <property type="match status" value="1"/>
</dbReference>
<sequence length="649" mass="68509">MTSTGTVASATSALAVPDPDEPGTTGTTLGDLAVPARLVPPQMPLAALDALFRRDAGLRWVVTDRPEAPVLVSRSWFEVSMTGRLGYGRLVHARRDLSDLGVPATLRFPAGAPVPQAAAAVVERRAAGDHLLDAVVVTAPGNRLLVVPVTALFEHLARQYAWQALHDPLTGLPNRISLLERLRQTDSQGVLCYIDLDRFKDVNDHLGHSAGDQVLVEFARRLRGVARAEDLVVRLSGDEFAVVTGTAMSAEQRSALADRIVLAAAAPFVVSALGADGPAEHLVSLGASVGVAGSDGRLPVSLDDLLHQADLAMYRAKSLGRGRVAHFDSELLAEAETSDVVRARHEMERRLRHAIETGGLALHYQPVVALPGGQVTGVEALARWDDAELGVVPPDRFIPLAEQTGLIVDLGRWVLQTACREAAGWPAGPTGVAATVAVNVSAVQLAQRDFLDDVVRALADSGLAPERLCLEITETAAITDLGATAARLTQVRDLGVRLALDDFGAGHSALSLLRALPLDLVKIDRSFVERVASDTADAVLVRLVVEAAHSLGRRVLAEGVESDEQARQLIAMGCDAAQGWLFGKPEPASPALTERLSRRAVSGPRPGPGAARCCRSGATTSWCWSPPRTCGSATPPPAAARSSAGSRRS</sequence>
<dbReference type="SMART" id="SM00052">
    <property type="entry name" value="EAL"/>
    <property type="match status" value="1"/>
</dbReference>
<dbReference type="InterPro" id="IPR001633">
    <property type="entry name" value="EAL_dom"/>
</dbReference>
<feature type="region of interest" description="Disordered" evidence="1">
    <location>
        <begin position="1"/>
        <end position="29"/>
    </location>
</feature>
<comment type="caution">
    <text evidence="4">The sequence shown here is derived from an EMBL/GenBank/DDBJ whole genome shotgun (WGS) entry which is preliminary data.</text>
</comment>
<gene>
    <name evidence="4" type="ORF">JD78_00464</name>
</gene>
<protein>
    <submittedName>
        <fullName evidence="4">Diguanylate cyclase (GGDEF)-like protein</fullName>
    </submittedName>
</protein>
<dbReference type="NCBIfam" id="TIGR00254">
    <property type="entry name" value="GGDEF"/>
    <property type="match status" value="1"/>
</dbReference>
<dbReference type="PANTHER" id="PTHR44757">
    <property type="entry name" value="DIGUANYLATE CYCLASE DGCP"/>
    <property type="match status" value="1"/>
</dbReference>
<dbReference type="Proteomes" id="UP000321490">
    <property type="component" value="Unassembled WGS sequence"/>
</dbReference>
<dbReference type="AlphaFoldDB" id="A0A562IMN9"/>
<name>A0A562IMN9_9ACTN</name>
<dbReference type="PROSITE" id="PS50883">
    <property type="entry name" value="EAL"/>
    <property type="match status" value="1"/>
</dbReference>
<feature type="domain" description="EAL" evidence="2">
    <location>
        <begin position="344"/>
        <end position="599"/>
    </location>
</feature>
<accession>A0A562IMN9</accession>
<dbReference type="Pfam" id="PF00563">
    <property type="entry name" value="EAL"/>
    <property type="match status" value="1"/>
</dbReference>
<evidence type="ECO:0000313" key="5">
    <source>
        <dbReference type="Proteomes" id="UP000321490"/>
    </source>
</evidence>
<evidence type="ECO:0000256" key="1">
    <source>
        <dbReference type="SAM" id="MobiDB-lite"/>
    </source>
</evidence>
<proteinExistence type="predicted"/>
<dbReference type="InterPro" id="IPR029787">
    <property type="entry name" value="Nucleotide_cyclase"/>
</dbReference>
<dbReference type="PROSITE" id="PS50887">
    <property type="entry name" value="GGDEF"/>
    <property type="match status" value="1"/>
</dbReference>
<dbReference type="InterPro" id="IPR000160">
    <property type="entry name" value="GGDEF_dom"/>
</dbReference>
<dbReference type="CDD" id="cd01949">
    <property type="entry name" value="GGDEF"/>
    <property type="match status" value="1"/>
</dbReference>
<keyword evidence="5" id="KW-1185">Reference proteome</keyword>
<evidence type="ECO:0000259" key="3">
    <source>
        <dbReference type="PROSITE" id="PS50887"/>
    </source>
</evidence>
<dbReference type="Gene3D" id="3.20.20.450">
    <property type="entry name" value="EAL domain"/>
    <property type="match status" value="1"/>
</dbReference>